<evidence type="ECO:0000313" key="2">
    <source>
        <dbReference type="EMBL" id="CAK9181631.1"/>
    </source>
</evidence>
<accession>A0ABC8UKN9</accession>
<name>A0ABC8UKN9_9AQUA</name>
<reference evidence="2 3" key="1">
    <citation type="submission" date="2024-02" db="EMBL/GenBank/DDBJ databases">
        <authorList>
            <person name="Vignale AGUSTIN F."/>
            <person name="Sosa J E."/>
            <person name="Modenutti C."/>
        </authorList>
    </citation>
    <scope>NUCLEOTIDE SEQUENCE [LARGE SCALE GENOMIC DNA]</scope>
</reference>
<comment type="caution">
    <text evidence="2">The sequence shown here is derived from an EMBL/GenBank/DDBJ whole genome shotgun (WGS) entry which is preliminary data.</text>
</comment>
<dbReference type="EMBL" id="CAUOFW020008105">
    <property type="protein sequence ID" value="CAK9181631.1"/>
    <property type="molecule type" value="Genomic_DNA"/>
</dbReference>
<feature type="region of interest" description="Disordered" evidence="1">
    <location>
        <begin position="83"/>
        <end position="108"/>
    </location>
</feature>
<feature type="compositionally biased region" description="Polar residues" evidence="1">
    <location>
        <begin position="98"/>
        <end position="108"/>
    </location>
</feature>
<evidence type="ECO:0000256" key="1">
    <source>
        <dbReference type="SAM" id="MobiDB-lite"/>
    </source>
</evidence>
<gene>
    <name evidence="2" type="ORF">ILEXP_LOCUS51706</name>
</gene>
<keyword evidence="3" id="KW-1185">Reference proteome</keyword>
<dbReference type="AlphaFoldDB" id="A0ABC8UKN9"/>
<proteinExistence type="predicted"/>
<feature type="non-terminal residue" evidence="2">
    <location>
        <position position="1"/>
    </location>
</feature>
<sequence length="108" mass="11924">LEAETPKTSSSVFLCSSHKLSDASKLSTPYTRIMEIIASKPKIKSQQRLPPRRGQIKLRIFKAFARSVVAVITMAGDLGIRKRKKKGNVSSELHETPSVFNSDTHSNG</sequence>
<evidence type="ECO:0000313" key="3">
    <source>
        <dbReference type="Proteomes" id="UP001642360"/>
    </source>
</evidence>
<dbReference type="Proteomes" id="UP001642360">
    <property type="component" value="Unassembled WGS sequence"/>
</dbReference>
<organism evidence="2 3">
    <name type="scientific">Ilex paraguariensis</name>
    <name type="common">yerba mate</name>
    <dbReference type="NCBI Taxonomy" id="185542"/>
    <lineage>
        <taxon>Eukaryota</taxon>
        <taxon>Viridiplantae</taxon>
        <taxon>Streptophyta</taxon>
        <taxon>Embryophyta</taxon>
        <taxon>Tracheophyta</taxon>
        <taxon>Spermatophyta</taxon>
        <taxon>Magnoliopsida</taxon>
        <taxon>eudicotyledons</taxon>
        <taxon>Gunneridae</taxon>
        <taxon>Pentapetalae</taxon>
        <taxon>asterids</taxon>
        <taxon>campanulids</taxon>
        <taxon>Aquifoliales</taxon>
        <taxon>Aquifoliaceae</taxon>
        <taxon>Ilex</taxon>
    </lineage>
</organism>
<protein>
    <submittedName>
        <fullName evidence="2">Uncharacterized protein</fullName>
    </submittedName>
</protein>